<dbReference type="SUPFAM" id="SSF55729">
    <property type="entry name" value="Acyl-CoA N-acyltransferases (Nat)"/>
    <property type="match status" value="1"/>
</dbReference>
<dbReference type="Proteomes" id="UP001519290">
    <property type="component" value="Unassembled WGS sequence"/>
</dbReference>
<gene>
    <name evidence="1" type="ORF">JOF43_004328</name>
</gene>
<dbReference type="RefSeq" id="WP_209905197.1">
    <property type="nucleotide sequence ID" value="NZ_BAAAJW010000013.1"/>
</dbReference>
<dbReference type="Gene3D" id="3.40.630.30">
    <property type="match status" value="1"/>
</dbReference>
<protein>
    <recommendedName>
        <fullName evidence="3">GNAT family N-acetyltransferase</fullName>
    </recommendedName>
</protein>
<dbReference type="InterPro" id="IPR016181">
    <property type="entry name" value="Acyl_CoA_acyltransferase"/>
</dbReference>
<reference evidence="1 2" key="1">
    <citation type="submission" date="2021-03" db="EMBL/GenBank/DDBJ databases">
        <title>Sequencing the genomes of 1000 actinobacteria strains.</title>
        <authorList>
            <person name="Klenk H.-P."/>
        </authorList>
    </citation>
    <scope>NUCLEOTIDE SEQUENCE [LARGE SCALE GENOMIC DNA]</scope>
    <source>
        <strain evidence="1 2">DSM 14566</strain>
    </source>
</reference>
<sequence length="158" mass="17481">MHWRLCITEWVDNKGEGNKAAMRALAEGDRSPGVVGYLDTEPVAWCAFGDRSDFPRMQRSTLLQPVDDEPVISLTCLLIKKSHRSEGLLPAWITAVCDHLAETSRTRTVEAYPVEPSHGRKAGPDTAMTGIDSAFTAAGLTKVARPKRDRPVLRYHLP</sequence>
<evidence type="ECO:0000313" key="2">
    <source>
        <dbReference type="Proteomes" id="UP001519290"/>
    </source>
</evidence>
<proteinExistence type="predicted"/>
<dbReference type="EMBL" id="JAGIOD010000002">
    <property type="protein sequence ID" value="MBP2384339.1"/>
    <property type="molecule type" value="Genomic_DNA"/>
</dbReference>
<evidence type="ECO:0000313" key="1">
    <source>
        <dbReference type="EMBL" id="MBP2384339.1"/>
    </source>
</evidence>
<evidence type="ECO:0008006" key="3">
    <source>
        <dbReference type="Google" id="ProtNLM"/>
    </source>
</evidence>
<organism evidence="1 2">
    <name type="scientific">Brachybacterium sacelli</name>
    <dbReference type="NCBI Taxonomy" id="173364"/>
    <lineage>
        <taxon>Bacteria</taxon>
        <taxon>Bacillati</taxon>
        <taxon>Actinomycetota</taxon>
        <taxon>Actinomycetes</taxon>
        <taxon>Micrococcales</taxon>
        <taxon>Dermabacteraceae</taxon>
        <taxon>Brachybacterium</taxon>
    </lineage>
</organism>
<name>A0ABS4X9I7_9MICO</name>
<accession>A0ABS4X9I7</accession>
<comment type="caution">
    <text evidence="1">The sequence shown here is derived from an EMBL/GenBank/DDBJ whole genome shotgun (WGS) entry which is preliminary data.</text>
</comment>
<keyword evidence="2" id="KW-1185">Reference proteome</keyword>